<dbReference type="EMBL" id="BRXW01000474">
    <property type="protein sequence ID" value="GMH57982.1"/>
    <property type="molecule type" value="Genomic_DNA"/>
</dbReference>
<keyword evidence="1" id="KW-0472">Membrane</keyword>
<keyword evidence="3" id="KW-1185">Reference proteome</keyword>
<evidence type="ECO:0000313" key="2">
    <source>
        <dbReference type="EMBL" id="GMH57982.1"/>
    </source>
</evidence>
<feature type="transmembrane region" description="Helical" evidence="1">
    <location>
        <begin position="245"/>
        <end position="261"/>
    </location>
</feature>
<keyword evidence="1" id="KW-1133">Transmembrane helix</keyword>
<dbReference type="InterPro" id="IPR029063">
    <property type="entry name" value="SAM-dependent_MTases_sf"/>
</dbReference>
<reference evidence="3" key="1">
    <citation type="journal article" date="2023" name="Commun. Biol.">
        <title>Genome analysis of Parmales, the sister group of diatoms, reveals the evolutionary specialization of diatoms from phago-mixotrophs to photoautotrophs.</title>
        <authorList>
            <person name="Ban H."/>
            <person name="Sato S."/>
            <person name="Yoshikawa S."/>
            <person name="Yamada K."/>
            <person name="Nakamura Y."/>
            <person name="Ichinomiya M."/>
            <person name="Sato N."/>
            <person name="Blanc-Mathieu R."/>
            <person name="Endo H."/>
            <person name="Kuwata A."/>
            <person name="Ogata H."/>
        </authorList>
    </citation>
    <scope>NUCLEOTIDE SEQUENCE [LARGE SCALE GENOMIC DNA]</scope>
    <source>
        <strain evidence="3">NIES 3700</strain>
    </source>
</reference>
<organism evidence="2 3">
    <name type="scientific">Triparma laevis f. longispina</name>
    <dbReference type="NCBI Taxonomy" id="1714387"/>
    <lineage>
        <taxon>Eukaryota</taxon>
        <taxon>Sar</taxon>
        <taxon>Stramenopiles</taxon>
        <taxon>Ochrophyta</taxon>
        <taxon>Bolidophyceae</taxon>
        <taxon>Parmales</taxon>
        <taxon>Triparmaceae</taxon>
        <taxon>Triparma</taxon>
    </lineage>
</organism>
<dbReference type="AlphaFoldDB" id="A0A9W6ZV90"/>
<accession>A0A9W6ZV90</accession>
<dbReference type="OrthoDB" id="206948at2759"/>
<feature type="transmembrane region" description="Helical" evidence="1">
    <location>
        <begin position="268"/>
        <end position="291"/>
    </location>
</feature>
<comment type="caution">
    <text evidence="2">The sequence shown here is derived from an EMBL/GenBank/DDBJ whole genome shotgun (WGS) entry which is preliminary data.</text>
</comment>
<sequence>MGAIFATPKDSTAMGVAKVRLIKTLFPPDSKLFSDLYASYCCPGEFIMKLMGAQKLEGMFDNFVPGMYGMLYLRTKWLDDITLKSVGEKTFDDPVEICGRAWGDEKEVARKVDVFKKRVERSGEPWISGYTKEEMKGVLEEKGWKVEGDVCMSEMIEGGKFERGAETEGERRYMHHGRQYCNLIFAGAQITATLPSIIPAMALPENVKEAMKAASFLNVDMFNMVSVGRWTGGINYYDKTPTTTLVVNMLCRALLAIGVLAKKFRSRCFTAAIAITFLVLPTITTSVFALFPCESLDNGSSMLRKDYIIICDEGGRGFLVFYGWFIVLVFPIGVVAMYGWLLRSKRERLKKPVEERLEDEEITTLTMFKKKGSGKKGDRKVSSFRSSLSKHDNVWVEHVYGTGEDAGQTYYHQLSIGETVWERLKGEIRPASLQVDEKWLQAGHDNGDKYWLHVLRRGKLAVPKDSHFTVLETIIRKIPNVSPPSRPPRTAGLKNL</sequence>
<protein>
    <submittedName>
        <fullName evidence="2">Uncharacterized protein</fullName>
    </submittedName>
</protein>
<evidence type="ECO:0000256" key="1">
    <source>
        <dbReference type="SAM" id="Phobius"/>
    </source>
</evidence>
<keyword evidence="1" id="KW-0812">Transmembrane</keyword>
<feature type="transmembrane region" description="Helical" evidence="1">
    <location>
        <begin position="321"/>
        <end position="341"/>
    </location>
</feature>
<dbReference type="Proteomes" id="UP001165122">
    <property type="component" value="Unassembled WGS sequence"/>
</dbReference>
<dbReference type="Gene3D" id="3.40.50.150">
    <property type="entry name" value="Vaccinia Virus protein VP39"/>
    <property type="match status" value="1"/>
</dbReference>
<feature type="transmembrane region" description="Helical" evidence="1">
    <location>
        <begin position="180"/>
        <end position="202"/>
    </location>
</feature>
<evidence type="ECO:0000313" key="3">
    <source>
        <dbReference type="Proteomes" id="UP001165122"/>
    </source>
</evidence>
<name>A0A9W6ZV90_9STRA</name>
<proteinExistence type="predicted"/>
<gene>
    <name evidence="2" type="ORF">TrLO_g7286</name>
</gene>